<evidence type="ECO:0000256" key="2">
    <source>
        <dbReference type="ARBA" id="ARBA00022737"/>
    </source>
</evidence>
<evidence type="ECO:0000313" key="7">
    <source>
        <dbReference type="Proteomes" id="UP001168537"/>
    </source>
</evidence>
<dbReference type="PANTHER" id="PTHR45982">
    <property type="entry name" value="REGULATOR OF CHROMOSOME CONDENSATION"/>
    <property type="match status" value="1"/>
</dbReference>
<dbReference type="InterPro" id="IPR000675">
    <property type="entry name" value="Cutinase/axe"/>
</dbReference>
<dbReference type="PANTHER" id="PTHR45982:SF1">
    <property type="entry name" value="REGULATOR OF CHROMOSOME CONDENSATION"/>
    <property type="match status" value="1"/>
</dbReference>
<dbReference type="InterPro" id="IPR009091">
    <property type="entry name" value="RCC1/BLIP-II"/>
</dbReference>
<keyword evidence="1" id="KW-0344">Guanine-nucleotide releasing factor</keyword>
<dbReference type="Proteomes" id="UP001168537">
    <property type="component" value="Unassembled WGS sequence"/>
</dbReference>
<evidence type="ECO:0000256" key="3">
    <source>
        <dbReference type="ARBA" id="ARBA00022801"/>
    </source>
</evidence>
<dbReference type="InterPro" id="IPR029058">
    <property type="entry name" value="AB_hydrolase_fold"/>
</dbReference>
<protein>
    <submittedName>
        <fullName evidence="6">Cutinase family protein</fullName>
    </submittedName>
</protein>
<keyword evidence="2" id="KW-0677">Repeat</keyword>
<dbReference type="SUPFAM" id="SSF50985">
    <property type="entry name" value="RCC1/BLIP-II"/>
    <property type="match status" value="2"/>
</dbReference>
<accession>A0ABT8EVN5</accession>
<evidence type="ECO:0000256" key="4">
    <source>
        <dbReference type="SAM" id="SignalP"/>
    </source>
</evidence>
<name>A0ABT8EVN5_9ACTN</name>
<feature type="domain" description="RCC1-like" evidence="5">
    <location>
        <begin position="384"/>
        <end position="627"/>
    </location>
</feature>
<dbReference type="Pfam" id="PF00415">
    <property type="entry name" value="RCC1"/>
    <property type="match status" value="1"/>
</dbReference>
<dbReference type="Pfam" id="PF01083">
    <property type="entry name" value="Cutinase"/>
    <property type="match status" value="1"/>
</dbReference>
<reference evidence="6" key="1">
    <citation type="submission" date="2023-06" db="EMBL/GenBank/DDBJ databases">
        <title>Draft genome sequence of Nocardioides sp. SOB72.</title>
        <authorList>
            <person name="Zhang G."/>
        </authorList>
    </citation>
    <scope>NUCLEOTIDE SEQUENCE</scope>
    <source>
        <strain evidence="6">SOB72</strain>
    </source>
</reference>
<keyword evidence="7" id="KW-1185">Reference proteome</keyword>
<keyword evidence="3" id="KW-0378">Hydrolase</keyword>
<dbReference type="InterPro" id="IPR058923">
    <property type="entry name" value="RCC1-like_dom"/>
</dbReference>
<proteinExistence type="predicted"/>
<evidence type="ECO:0000259" key="5">
    <source>
        <dbReference type="Pfam" id="PF25390"/>
    </source>
</evidence>
<gene>
    <name evidence="6" type="ORF">QWY29_12805</name>
</gene>
<dbReference type="Pfam" id="PF25390">
    <property type="entry name" value="WD40_RLD"/>
    <property type="match status" value="1"/>
</dbReference>
<sequence>MRRRVRQALLLLAATVTSVAVVAAILHTGSQPGPADRRDRAVLGAGTAATVDGCADLLLLGVDGAGEAPSGGTTYGRTVGVLARALTRQALAADRTVEQVRVPMATGPTAALLGKRPDRRRALRSVTRDRARTWMQPVPAATGRLLALVDQHAFGCPDQQLVLVGHAQGAAVVHRALPRLAARPDGLVDVVGAALVADPDRRPRTRATSLGAPAAARARSGVAARRLGAVSDVPARTPTYAAWSVCTAGDLVCDPQDIRTTKALQKNRSYAYGPGAAALRRAARGLVARARLRPVPRPEVQVATAPLGSPFELRLAVSTSAPGAPVWEQPRNLPPGLALDPTGLLAGTPTEPGTWNVSYAVRGTRPATAATTGVVVVTVPAGPAAVSAGGENSCVVREGGSAWCWGRNTFGQVGDGSTTTRTRPVEVVGGSTWRTISTSGATTCGIRDDGTLWCWGLDNHGQLGVGRGAARSTPVQVGTSAAWTSVSASWFHTCGTRSNGSLWCWGSNLRGQLGDGTFARRARPNRVGQDKDWAGVATGGWFTCATKADRSAWCWGQNTFGQLGSPAGDPRPTPGPVGPGTSWASLDAGWSHACGTTVEGAALCWGHNDRGQLGDTTRRLRAAPGPVDGDRIWTSITTGDATTCGVDNAGSAWCWGSGRYGQLGDGSRSTRTVPTLVVSERPWLSVDAGWFHSCGGLDTGVTACWGNNELGQVGDGSTTDRLLPEGVS</sequence>
<dbReference type="InterPro" id="IPR000408">
    <property type="entry name" value="Reg_chr_condens"/>
</dbReference>
<evidence type="ECO:0000313" key="6">
    <source>
        <dbReference type="EMBL" id="MDN4162237.1"/>
    </source>
</evidence>
<dbReference type="Gene3D" id="2.130.10.30">
    <property type="entry name" value="Regulator of chromosome condensation 1/beta-lactamase-inhibitor protein II"/>
    <property type="match status" value="2"/>
</dbReference>
<dbReference type="InterPro" id="IPR051553">
    <property type="entry name" value="Ran_GTPase-activating"/>
</dbReference>
<dbReference type="SUPFAM" id="SSF53474">
    <property type="entry name" value="alpha/beta-Hydrolases"/>
    <property type="match status" value="1"/>
</dbReference>
<dbReference type="EMBL" id="JAUHJR010000005">
    <property type="protein sequence ID" value="MDN4162237.1"/>
    <property type="molecule type" value="Genomic_DNA"/>
</dbReference>
<dbReference type="PROSITE" id="PS50012">
    <property type="entry name" value="RCC1_3"/>
    <property type="match status" value="5"/>
</dbReference>
<dbReference type="Pfam" id="PF05345">
    <property type="entry name" value="He_PIG"/>
    <property type="match status" value="1"/>
</dbReference>
<feature type="signal peptide" evidence="4">
    <location>
        <begin position="1"/>
        <end position="23"/>
    </location>
</feature>
<dbReference type="Gene3D" id="3.40.50.1820">
    <property type="entry name" value="alpha/beta hydrolase"/>
    <property type="match status" value="1"/>
</dbReference>
<evidence type="ECO:0000256" key="1">
    <source>
        <dbReference type="ARBA" id="ARBA00022658"/>
    </source>
</evidence>
<keyword evidence="4" id="KW-0732">Signal</keyword>
<dbReference type="RefSeq" id="WP_300961406.1">
    <property type="nucleotide sequence ID" value="NZ_JAUHJR010000005.1"/>
</dbReference>
<dbReference type="SMART" id="SM01110">
    <property type="entry name" value="Cutinase"/>
    <property type="match status" value="1"/>
</dbReference>
<feature type="chain" id="PRO_5045211354" evidence="4">
    <location>
        <begin position="24"/>
        <end position="728"/>
    </location>
</feature>
<comment type="caution">
    <text evidence="6">The sequence shown here is derived from an EMBL/GenBank/DDBJ whole genome shotgun (WGS) entry which is preliminary data.</text>
</comment>
<organism evidence="6 7">
    <name type="scientific">Nocardioides abyssi</name>
    <dbReference type="NCBI Taxonomy" id="3058370"/>
    <lineage>
        <taxon>Bacteria</taxon>
        <taxon>Bacillati</taxon>
        <taxon>Actinomycetota</taxon>
        <taxon>Actinomycetes</taxon>
        <taxon>Propionibacteriales</taxon>
        <taxon>Nocardioidaceae</taxon>
        <taxon>Nocardioides</taxon>
    </lineage>
</organism>